<dbReference type="Proteomes" id="UP000233837">
    <property type="component" value="Unassembled WGS sequence"/>
</dbReference>
<evidence type="ECO:0000313" key="1">
    <source>
        <dbReference type="EMBL" id="PKU59064.1"/>
    </source>
</evidence>
<proteinExistence type="predicted"/>
<name>A0A2I0V6N3_9ASPA</name>
<sequence length="62" mass="6978">MLNFSVSILRSLQGLLKVLLSVEKNLDTFRALSFVDCCSQHLSPDHAIMIRMVKLNGVIFKS</sequence>
<reference evidence="1 2" key="1">
    <citation type="journal article" date="2016" name="Sci. Rep.">
        <title>The Dendrobium catenatum Lindl. genome sequence provides insights into polysaccharide synthase, floral development and adaptive evolution.</title>
        <authorList>
            <person name="Zhang G.Q."/>
            <person name="Xu Q."/>
            <person name="Bian C."/>
            <person name="Tsai W.C."/>
            <person name="Yeh C.M."/>
            <person name="Liu K.W."/>
            <person name="Yoshida K."/>
            <person name="Zhang L.S."/>
            <person name="Chang S.B."/>
            <person name="Chen F."/>
            <person name="Shi Y."/>
            <person name="Su Y.Y."/>
            <person name="Zhang Y.Q."/>
            <person name="Chen L.J."/>
            <person name="Yin Y."/>
            <person name="Lin M."/>
            <person name="Huang H."/>
            <person name="Deng H."/>
            <person name="Wang Z.W."/>
            <person name="Zhu S.L."/>
            <person name="Zhao X."/>
            <person name="Deng C."/>
            <person name="Niu S.C."/>
            <person name="Huang J."/>
            <person name="Wang M."/>
            <person name="Liu G.H."/>
            <person name="Yang H.J."/>
            <person name="Xiao X.J."/>
            <person name="Hsiao Y.Y."/>
            <person name="Wu W.L."/>
            <person name="Chen Y.Y."/>
            <person name="Mitsuda N."/>
            <person name="Ohme-Takagi M."/>
            <person name="Luo Y.B."/>
            <person name="Van de Peer Y."/>
            <person name="Liu Z.J."/>
        </authorList>
    </citation>
    <scope>NUCLEOTIDE SEQUENCE [LARGE SCALE GENOMIC DNA]</scope>
    <source>
        <tissue evidence="1">The whole plant</tissue>
    </source>
</reference>
<dbReference type="AlphaFoldDB" id="A0A2I0V6N3"/>
<accession>A0A2I0V6N3</accession>
<organism evidence="1 2">
    <name type="scientific">Dendrobium catenatum</name>
    <dbReference type="NCBI Taxonomy" id="906689"/>
    <lineage>
        <taxon>Eukaryota</taxon>
        <taxon>Viridiplantae</taxon>
        <taxon>Streptophyta</taxon>
        <taxon>Embryophyta</taxon>
        <taxon>Tracheophyta</taxon>
        <taxon>Spermatophyta</taxon>
        <taxon>Magnoliopsida</taxon>
        <taxon>Liliopsida</taxon>
        <taxon>Asparagales</taxon>
        <taxon>Orchidaceae</taxon>
        <taxon>Epidendroideae</taxon>
        <taxon>Malaxideae</taxon>
        <taxon>Dendrobiinae</taxon>
        <taxon>Dendrobium</taxon>
    </lineage>
</organism>
<protein>
    <submittedName>
        <fullName evidence="1">Uncharacterized protein</fullName>
    </submittedName>
</protein>
<keyword evidence="2" id="KW-1185">Reference proteome</keyword>
<reference evidence="1 2" key="2">
    <citation type="journal article" date="2017" name="Nature">
        <title>The Apostasia genome and the evolution of orchids.</title>
        <authorList>
            <person name="Zhang G.Q."/>
            <person name="Liu K.W."/>
            <person name="Li Z."/>
            <person name="Lohaus R."/>
            <person name="Hsiao Y.Y."/>
            <person name="Niu S.C."/>
            <person name="Wang J.Y."/>
            <person name="Lin Y.C."/>
            <person name="Xu Q."/>
            <person name="Chen L.J."/>
            <person name="Yoshida K."/>
            <person name="Fujiwara S."/>
            <person name="Wang Z.W."/>
            <person name="Zhang Y.Q."/>
            <person name="Mitsuda N."/>
            <person name="Wang M."/>
            <person name="Liu G.H."/>
            <person name="Pecoraro L."/>
            <person name="Huang H.X."/>
            <person name="Xiao X.J."/>
            <person name="Lin M."/>
            <person name="Wu X.Y."/>
            <person name="Wu W.L."/>
            <person name="Chen Y.Y."/>
            <person name="Chang S.B."/>
            <person name="Sakamoto S."/>
            <person name="Ohme-Takagi M."/>
            <person name="Yagi M."/>
            <person name="Zeng S.J."/>
            <person name="Shen C.Y."/>
            <person name="Yeh C.M."/>
            <person name="Luo Y.B."/>
            <person name="Tsai W.C."/>
            <person name="Van de Peer Y."/>
            <person name="Liu Z.J."/>
        </authorList>
    </citation>
    <scope>NUCLEOTIDE SEQUENCE [LARGE SCALE GENOMIC DNA]</scope>
    <source>
        <tissue evidence="1">The whole plant</tissue>
    </source>
</reference>
<gene>
    <name evidence="1" type="ORF">MA16_Dca028802</name>
</gene>
<evidence type="ECO:0000313" key="2">
    <source>
        <dbReference type="Proteomes" id="UP000233837"/>
    </source>
</evidence>
<dbReference type="EMBL" id="KZ505614">
    <property type="protein sequence ID" value="PKU59064.1"/>
    <property type="molecule type" value="Genomic_DNA"/>
</dbReference>